<dbReference type="SMART" id="SM00871">
    <property type="entry name" value="AraC_E_bind"/>
    <property type="match status" value="1"/>
</dbReference>
<sequence>MRRTGAYGPAAREWMEKLKRWAEERHLLDDRAVILGIAQDDPASTPPAECRYDVCLLVGAEQELDGSVTEGFWPGGTYAVCRIGHTAEEVARAWSEIAGAVAAGGWRPAAGPMVERYEGGLLQNGLCELCVPIEA</sequence>
<accession>A0A5J5FU98</accession>
<dbReference type="InterPro" id="IPR011256">
    <property type="entry name" value="Reg_factor_effector_dom_sf"/>
</dbReference>
<evidence type="ECO:0000313" key="2">
    <source>
        <dbReference type="EMBL" id="KAA8996236.1"/>
    </source>
</evidence>
<proteinExistence type="predicted"/>
<keyword evidence="3" id="KW-1185">Reference proteome</keyword>
<protein>
    <submittedName>
        <fullName evidence="2">DNA gyrase inhibitor</fullName>
    </submittedName>
</protein>
<dbReference type="OrthoDB" id="5337216at2"/>
<gene>
    <name evidence="2" type="ORF">F4V43_18710</name>
</gene>
<name>A0A5J5FU98_9BACL</name>
<evidence type="ECO:0000259" key="1">
    <source>
        <dbReference type="SMART" id="SM00871"/>
    </source>
</evidence>
<evidence type="ECO:0000313" key="3">
    <source>
        <dbReference type="Proteomes" id="UP000367750"/>
    </source>
</evidence>
<dbReference type="InterPro" id="IPR029442">
    <property type="entry name" value="GyrI-like"/>
</dbReference>
<dbReference type="AlphaFoldDB" id="A0A5J5FU98"/>
<organism evidence="2 3">
    <name type="scientific">Paenibacillus spiritus</name>
    <dbReference type="NCBI Taxonomy" id="2496557"/>
    <lineage>
        <taxon>Bacteria</taxon>
        <taxon>Bacillati</taxon>
        <taxon>Bacillota</taxon>
        <taxon>Bacilli</taxon>
        <taxon>Bacillales</taxon>
        <taxon>Paenibacillaceae</taxon>
        <taxon>Paenibacillus</taxon>
    </lineage>
</organism>
<dbReference type="InterPro" id="IPR010499">
    <property type="entry name" value="AraC_E-bd"/>
</dbReference>
<dbReference type="EMBL" id="VYKK01000036">
    <property type="protein sequence ID" value="KAA8996236.1"/>
    <property type="molecule type" value="Genomic_DNA"/>
</dbReference>
<feature type="domain" description="AraC effector-binding" evidence="1">
    <location>
        <begin position="1"/>
        <end position="134"/>
    </location>
</feature>
<dbReference type="PANTHER" id="PTHR40055">
    <property type="entry name" value="TRANSCRIPTIONAL REGULATOR YGIV-RELATED"/>
    <property type="match status" value="1"/>
</dbReference>
<dbReference type="Gene3D" id="3.20.80.10">
    <property type="entry name" value="Regulatory factor, effector binding domain"/>
    <property type="match status" value="1"/>
</dbReference>
<dbReference type="SUPFAM" id="SSF55136">
    <property type="entry name" value="Probable bacterial effector-binding domain"/>
    <property type="match status" value="1"/>
</dbReference>
<dbReference type="Proteomes" id="UP000367750">
    <property type="component" value="Unassembled WGS sequence"/>
</dbReference>
<dbReference type="PANTHER" id="PTHR40055:SF1">
    <property type="entry name" value="TRANSCRIPTIONAL REGULATOR YGIV-RELATED"/>
    <property type="match status" value="1"/>
</dbReference>
<dbReference type="Pfam" id="PF06445">
    <property type="entry name" value="GyrI-like"/>
    <property type="match status" value="1"/>
</dbReference>
<comment type="caution">
    <text evidence="2">The sequence shown here is derived from an EMBL/GenBank/DDBJ whole genome shotgun (WGS) entry which is preliminary data.</text>
</comment>
<reference evidence="2 3" key="1">
    <citation type="submission" date="2019-09" db="EMBL/GenBank/DDBJ databases">
        <title>Bacillus ochoae sp. nov., Paenibacillus whitsoniae sp. nov., Paenibacillus spiritus sp. nov. Isolated from the Mars Exploration Rover during spacecraft assembly.</title>
        <authorList>
            <person name="Seuylemezian A."/>
            <person name="Vaishampayan P."/>
        </authorList>
    </citation>
    <scope>NUCLEOTIDE SEQUENCE [LARGE SCALE GENOMIC DNA]</scope>
    <source>
        <strain evidence="2 3">MER_111</strain>
    </source>
</reference>
<dbReference type="InterPro" id="IPR050908">
    <property type="entry name" value="SmbC-like"/>
</dbReference>